<dbReference type="Gene3D" id="3.90.550.10">
    <property type="entry name" value="Spore Coat Polysaccharide Biosynthesis Protein SpsA, Chain A"/>
    <property type="match status" value="1"/>
</dbReference>
<feature type="domain" description="Glycosyltransferase 2-like" evidence="2">
    <location>
        <begin position="20"/>
        <end position="119"/>
    </location>
</feature>
<protein>
    <recommendedName>
        <fullName evidence="2">Glycosyltransferase 2-like domain-containing protein</fullName>
    </recommendedName>
</protein>
<dbReference type="InterPro" id="IPR001173">
    <property type="entry name" value="Glyco_trans_2-like"/>
</dbReference>
<reference evidence="3 4" key="1">
    <citation type="journal article" date="2018" name="Nat. Ecol. Evol.">
        <title>Shark genomes provide insights into elasmobranch evolution and the origin of vertebrates.</title>
        <authorList>
            <person name="Hara Y"/>
            <person name="Yamaguchi K"/>
            <person name="Onimaru K"/>
            <person name="Kadota M"/>
            <person name="Koyanagi M"/>
            <person name="Keeley SD"/>
            <person name="Tatsumi K"/>
            <person name="Tanaka K"/>
            <person name="Motone F"/>
            <person name="Kageyama Y"/>
            <person name="Nozu R"/>
            <person name="Adachi N"/>
            <person name="Nishimura O"/>
            <person name="Nakagawa R"/>
            <person name="Tanegashima C"/>
            <person name="Kiyatake I"/>
            <person name="Matsumoto R"/>
            <person name="Murakumo K"/>
            <person name="Nishida K"/>
            <person name="Terakita A"/>
            <person name="Kuratani S"/>
            <person name="Sato K"/>
            <person name="Hyodo S Kuraku.S."/>
        </authorList>
    </citation>
    <scope>NUCLEOTIDE SEQUENCE [LARGE SCALE GENOMIC DNA]</scope>
</reference>
<dbReference type="PANTHER" id="PTHR11675:SF63">
    <property type="entry name" value="POLYPEPTIDE N-ACETYLGALACTOSAMINYLTRANSFERASE"/>
    <property type="match status" value="1"/>
</dbReference>
<dbReference type="GO" id="GO:0006493">
    <property type="term" value="P:protein O-linked glycosylation"/>
    <property type="evidence" value="ECO:0007669"/>
    <property type="project" value="TreeGrafter"/>
</dbReference>
<dbReference type="AlphaFoldDB" id="A0A401Q7Z2"/>
<dbReference type="GO" id="GO:0008593">
    <property type="term" value="P:regulation of Notch signaling pathway"/>
    <property type="evidence" value="ECO:0007669"/>
    <property type="project" value="TreeGrafter"/>
</dbReference>
<dbReference type="OMA" id="AHMEFEL"/>
<accession>A0A401Q7Z2</accession>
<dbReference type="Pfam" id="PF00535">
    <property type="entry name" value="Glycos_transf_2"/>
    <property type="match status" value="1"/>
</dbReference>
<proteinExistence type="predicted"/>
<dbReference type="GO" id="GO:0005112">
    <property type="term" value="F:Notch binding"/>
    <property type="evidence" value="ECO:0007669"/>
    <property type="project" value="TreeGrafter"/>
</dbReference>
<evidence type="ECO:0000313" key="3">
    <source>
        <dbReference type="EMBL" id="GCB81481.1"/>
    </source>
</evidence>
<keyword evidence="1" id="KW-1015">Disulfide bond</keyword>
<gene>
    <name evidence="3" type="ORF">scyTo_0021404</name>
</gene>
<sequence length="162" mass="18091">HAPLAVDGGLGIKFCRRHWGDVLVFLDSHCEVNEMWLQPLLAPIKQDRKTVVCPVIDIINADTLIYSSSPIVRGGFNWGLHFKWDPVPASMLNGPEGPTAAIKSPTMAGGLFAMNRNYFNDLGQYDSGMDVWGGENLELSFRVMLFELYELPLSIRNKPTQN</sequence>
<dbReference type="STRING" id="75743.A0A401Q7Z2"/>
<evidence type="ECO:0000256" key="1">
    <source>
        <dbReference type="ARBA" id="ARBA00023157"/>
    </source>
</evidence>
<dbReference type="InterPro" id="IPR029044">
    <property type="entry name" value="Nucleotide-diphossugar_trans"/>
</dbReference>
<dbReference type="SUPFAM" id="SSF53448">
    <property type="entry name" value="Nucleotide-diphospho-sugar transferases"/>
    <property type="match status" value="1"/>
</dbReference>
<comment type="caution">
    <text evidence="3">The sequence shown here is derived from an EMBL/GenBank/DDBJ whole genome shotgun (WGS) entry which is preliminary data.</text>
</comment>
<dbReference type="OrthoDB" id="5988548at2759"/>
<dbReference type="GO" id="GO:0004653">
    <property type="term" value="F:polypeptide N-acetylgalactosaminyltransferase activity"/>
    <property type="evidence" value="ECO:0007669"/>
    <property type="project" value="TreeGrafter"/>
</dbReference>
<keyword evidence="4" id="KW-1185">Reference proteome</keyword>
<dbReference type="PANTHER" id="PTHR11675">
    <property type="entry name" value="N-ACETYLGALACTOSAMINYLTRANSFERASE"/>
    <property type="match status" value="1"/>
</dbReference>
<organism evidence="3 4">
    <name type="scientific">Scyliorhinus torazame</name>
    <name type="common">Cloudy catshark</name>
    <name type="synonym">Catulus torazame</name>
    <dbReference type="NCBI Taxonomy" id="75743"/>
    <lineage>
        <taxon>Eukaryota</taxon>
        <taxon>Metazoa</taxon>
        <taxon>Chordata</taxon>
        <taxon>Craniata</taxon>
        <taxon>Vertebrata</taxon>
        <taxon>Chondrichthyes</taxon>
        <taxon>Elasmobranchii</taxon>
        <taxon>Galeomorphii</taxon>
        <taxon>Galeoidea</taxon>
        <taxon>Carcharhiniformes</taxon>
        <taxon>Scyliorhinidae</taxon>
        <taxon>Scyliorhinus</taxon>
    </lineage>
</organism>
<feature type="non-terminal residue" evidence="3">
    <location>
        <position position="1"/>
    </location>
</feature>
<evidence type="ECO:0000259" key="2">
    <source>
        <dbReference type="Pfam" id="PF00535"/>
    </source>
</evidence>
<evidence type="ECO:0000313" key="4">
    <source>
        <dbReference type="Proteomes" id="UP000288216"/>
    </source>
</evidence>
<dbReference type="Proteomes" id="UP000288216">
    <property type="component" value="Unassembled WGS sequence"/>
</dbReference>
<name>A0A401Q7Z2_SCYTO</name>
<dbReference type="GO" id="GO:0005794">
    <property type="term" value="C:Golgi apparatus"/>
    <property type="evidence" value="ECO:0007669"/>
    <property type="project" value="TreeGrafter"/>
</dbReference>
<dbReference type="EMBL" id="BFAA01018919">
    <property type="protein sequence ID" value="GCB81481.1"/>
    <property type="molecule type" value="Genomic_DNA"/>
</dbReference>